<dbReference type="InterPro" id="IPR036527">
    <property type="entry name" value="SCP2_sterol-bd_dom_sf"/>
</dbReference>
<dbReference type="InterPro" id="IPR038536">
    <property type="entry name" value="Alkyl/aryl-sulf_dimr_sf"/>
</dbReference>
<dbReference type="CDD" id="cd07710">
    <property type="entry name" value="arylsulfatase_Sdsa1-like_MBL-fold"/>
    <property type="match status" value="1"/>
</dbReference>
<dbReference type="SUPFAM" id="SSF55718">
    <property type="entry name" value="SCP-like"/>
    <property type="match status" value="1"/>
</dbReference>
<dbReference type="InterPro" id="IPR044097">
    <property type="entry name" value="Bds1/SdsA1_MBL-fold"/>
</dbReference>
<feature type="region of interest" description="Disordered" evidence="5">
    <location>
        <begin position="30"/>
        <end position="52"/>
    </location>
</feature>
<evidence type="ECO:0000256" key="2">
    <source>
        <dbReference type="ARBA" id="ARBA00022801"/>
    </source>
</evidence>
<dbReference type="FunFam" id="3.60.15.30:FF:000001">
    <property type="entry name" value="Alkyl/aryl-sulfatase BDS1"/>
    <property type="match status" value="1"/>
</dbReference>
<dbReference type="PANTHER" id="PTHR43223">
    <property type="entry name" value="ALKYL/ARYL-SULFATASE"/>
    <property type="match status" value="1"/>
</dbReference>
<dbReference type="Gene3D" id="1.25.40.880">
    <property type="entry name" value="Alkyl sulfatase, dimerisation domain"/>
    <property type="match status" value="1"/>
</dbReference>
<organism evidence="7 8">
    <name type="scientific">Streptomyces gardneri</name>
    <dbReference type="NCBI Taxonomy" id="66892"/>
    <lineage>
        <taxon>Bacteria</taxon>
        <taxon>Bacillati</taxon>
        <taxon>Actinomycetota</taxon>
        <taxon>Actinomycetes</taxon>
        <taxon>Kitasatosporales</taxon>
        <taxon>Streptomycetaceae</taxon>
        <taxon>Streptomyces</taxon>
    </lineage>
</organism>
<dbReference type="InterPro" id="IPR036866">
    <property type="entry name" value="RibonucZ/Hydroxyglut_hydro"/>
</dbReference>
<dbReference type="Pfam" id="PF14864">
    <property type="entry name" value="Alkyl_sulf_C"/>
    <property type="match status" value="1"/>
</dbReference>
<dbReference type="InterPro" id="IPR006311">
    <property type="entry name" value="TAT_signal"/>
</dbReference>
<dbReference type="InterPro" id="IPR001279">
    <property type="entry name" value="Metallo-B-lactamas"/>
</dbReference>
<keyword evidence="1" id="KW-0479">Metal-binding</keyword>
<feature type="domain" description="Metallo-beta-lactamase" evidence="6">
    <location>
        <begin position="156"/>
        <end position="375"/>
    </location>
</feature>
<dbReference type="Pfam" id="PF14863">
    <property type="entry name" value="Alkyl_sulf_dimr"/>
    <property type="match status" value="1"/>
</dbReference>
<evidence type="ECO:0000313" key="8">
    <source>
        <dbReference type="Proteomes" id="UP000315226"/>
    </source>
</evidence>
<gene>
    <name evidence="7" type="ORF">SGA01_06160</name>
</gene>
<proteinExistence type="inferred from homology"/>
<keyword evidence="2" id="KW-0378">Hydrolase</keyword>
<dbReference type="AlphaFoldDB" id="A0A4Y3RB72"/>
<evidence type="ECO:0000313" key="7">
    <source>
        <dbReference type="EMBL" id="GEB55011.1"/>
    </source>
</evidence>
<dbReference type="Proteomes" id="UP000315226">
    <property type="component" value="Unassembled WGS sequence"/>
</dbReference>
<comment type="similarity">
    <text evidence="4">Belongs to the metallo-beta-lactamase superfamily. Type III sulfatase family.</text>
</comment>
<keyword evidence="8" id="KW-1185">Reference proteome</keyword>
<evidence type="ECO:0000256" key="3">
    <source>
        <dbReference type="ARBA" id="ARBA00022833"/>
    </source>
</evidence>
<protein>
    <submittedName>
        <fullName evidence="7">Alkyl sulfatase</fullName>
    </submittedName>
</protein>
<dbReference type="RefSeq" id="WP_141293027.1">
    <property type="nucleotide sequence ID" value="NZ_BJMN01000005.1"/>
</dbReference>
<accession>A0A4Y3RB72</accession>
<dbReference type="GO" id="GO:0046983">
    <property type="term" value="F:protein dimerization activity"/>
    <property type="evidence" value="ECO:0007669"/>
    <property type="project" value="InterPro"/>
</dbReference>
<evidence type="ECO:0000259" key="6">
    <source>
        <dbReference type="SMART" id="SM00849"/>
    </source>
</evidence>
<dbReference type="InterPro" id="IPR029229">
    <property type="entry name" value="Alkyl_sulf_C"/>
</dbReference>
<dbReference type="GO" id="GO:0018741">
    <property type="term" value="F:linear primary-alkylsulfatase activity"/>
    <property type="evidence" value="ECO:0007669"/>
    <property type="project" value="InterPro"/>
</dbReference>
<dbReference type="SUPFAM" id="SSF56281">
    <property type="entry name" value="Metallo-hydrolase/oxidoreductase"/>
    <property type="match status" value="1"/>
</dbReference>
<dbReference type="EMBL" id="BJMN01000005">
    <property type="protein sequence ID" value="GEB55011.1"/>
    <property type="molecule type" value="Genomic_DNA"/>
</dbReference>
<feature type="region of interest" description="Disordered" evidence="5">
    <location>
        <begin position="96"/>
        <end position="127"/>
    </location>
</feature>
<dbReference type="PANTHER" id="PTHR43223:SF1">
    <property type="entry name" value="ALKYL_ARYL-SULFATASE BDS1"/>
    <property type="match status" value="1"/>
</dbReference>
<evidence type="ECO:0000256" key="5">
    <source>
        <dbReference type="SAM" id="MobiDB-lite"/>
    </source>
</evidence>
<reference evidence="7 8" key="1">
    <citation type="submission" date="2019-06" db="EMBL/GenBank/DDBJ databases">
        <title>Whole genome shotgun sequence of Streptomyces gardneri NBRC 12865.</title>
        <authorList>
            <person name="Hosoyama A."/>
            <person name="Uohara A."/>
            <person name="Ohji S."/>
            <person name="Ichikawa N."/>
        </authorList>
    </citation>
    <scope>NUCLEOTIDE SEQUENCE [LARGE SCALE GENOMIC DNA]</scope>
    <source>
        <strain evidence="7 8">NBRC 12865</strain>
    </source>
</reference>
<dbReference type="Pfam" id="PF00753">
    <property type="entry name" value="Lactamase_B"/>
    <property type="match status" value="1"/>
</dbReference>
<dbReference type="PROSITE" id="PS51318">
    <property type="entry name" value="TAT"/>
    <property type="match status" value="1"/>
</dbReference>
<dbReference type="OrthoDB" id="5240502at2"/>
<evidence type="ECO:0000256" key="1">
    <source>
        <dbReference type="ARBA" id="ARBA00022723"/>
    </source>
</evidence>
<sequence length="673" mass="73082">MTPMNRRGFVAAAAAMGAAAASVSLNPQTAQALAGHRSGETRTPTRTDGLPYDDEADFADADRGFIAAFTGGPITTAAGKTVWDPAAYRFLTEAADGRDSQGGRDDHGGHAGHPGHEGPEGPDTVDPSLWRQARLLSRQGLYRVTDRIYQVRGLDLSNMTIVEGDTGIIVIDPLISAETAAAALRLYRTHRGDRAVRAMIYTHPHVDHFGGCRGVLPNGAGDVPVLAPEGFMEHAVSENVYVGTAMARRAAYMYGSTLPKNAGAQVGCGLGLTVSLGTVGLIAPTQLIGTTGEEVVLDGVRIRFQMTPGTECQEEMNFLFPDLRAVCMAENATHTMHNILTLRGAQVRDAHAWAGYLTESIGLYDGTADVAFASHHWPTWGNDAIVGLLTHQRDLYGYLHDQTVRLINRGMTGIEIAETFRLPPQLEGVWANRGYYGSLSHNVKAVYQRYMGWFDGNPAHLWEHPPVEEARLYVESLGGQAAVLARARHYADRGELRFAVTLLNHAVFNDPRDSRARRRLAALYTRLGQAVENAVWRNFYLTGAQELLHGITPHATASLGPDMYLALTVGQIIDSMAVRVDGPKAWSLRIAMDWHIGGDYWHLRLVNGLLTWTRDTRPAADAGLTLTMTKPQLISLLAGKGTDGITMTGDRALLPRLLAVLEAPQPEFPIVTP</sequence>
<dbReference type="InterPro" id="IPR029228">
    <property type="entry name" value="Alkyl_sulf_dimr"/>
</dbReference>
<dbReference type="Gene3D" id="3.30.1050.10">
    <property type="entry name" value="SCP2 sterol-binding domain"/>
    <property type="match status" value="1"/>
</dbReference>
<dbReference type="Gene3D" id="3.60.15.30">
    <property type="entry name" value="Metallo-beta-lactamase domain"/>
    <property type="match status" value="1"/>
</dbReference>
<comment type="caution">
    <text evidence="7">The sequence shown here is derived from an EMBL/GenBank/DDBJ whole genome shotgun (WGS) entry which is preliminary data.</text>
</comment>
<dbReference type="GO" id="GO:0046872">
    <property type="term" value="F:metal ion binding"/>
    <property type="evidence" value="ECO:0007669"/>
    <property type="project" value="UniProtKB-KW"/>
</dbReference>
<dbReference type="SMART" id="SM00849">
    <property type="entry name" value="Lactamase_B"/>
    <property type="match status" value="1"/>
</dbReference>
<dbReference type="GO" id="GO:0018909">
    <property type="term" value="P:dodecyl sulfate metabolic process"/>
    <property type="evidence" value="ECO:0007669"/>
    <property type="project" value="InterPro"/>
</dbReference>
<evidence type="ECO:0000256" key="4">
    <source>
        <dbReference type="ARBA" id="ARBA00033751"/>
    </source>
</evidence>
<name>A0A4Y3RB72_9ACTN</name>
<feature type="compositionally biased region" description="Basic and acidic residues" evidence="5">
    <location>
        <begin position="96"/>
        <end position="119"/>
    </location>
</feature>
<dbReference type="InterPro" id="IPR052195">
    <property type="entry name" value="Bact_Alkyl/Aryl-Sulfatase"/>
</dbReference>
<keyword evidence="3" id="KW-0862">Zinc</keyword>